<reference evidence="1" key="1">
    <citation type="submission" date="2014-11" db="EMBL/GenBank/DDBJ databases">
        <authorList>
            <person name="Amaro Gonzalez C."/>
        </authorList>
    </citation>
    <scope>NUCLEOTIDE SEQUENCE</scope>
</reference>
<accession>A0A0E9RRW2</accession>
<dbReference type="AlphaFoldDB" id="A0A0E9RRW2"/>
<name>A0A0E9RRW2_ANGAN</name>
<organism evidence="1">
    <name type="scientific">Anguilla anguilla</name>
    <name type="common">European freshwater eel</name>
    <name type="synonym">Muraena anguilla</name>
    <dbReference type="NCBI Taxonomy" id="7936"/>
    <lineage>
        <taxon>Eukaryota</taxon>
        <taxon>Metazoa</taxon>
        <taxon>Chordata</taxon>
        <taxon>Craniata</taxon>
        <taxon>Vertebrata</taxon>
        <taxon>Euteleostomi</taxon>
        <taxon>Actinopterygii</taxon>
        <taxon>Neopterygii</taxon>
        <taxon>Teleostei</taxon>
        <taxon>Anguilliformes</taxon>
        <taxon>Anguillidae</taxon>
        <taxon>Anguilla</taxon>
    </lineage>
</organism>
<protein>
    <submittedName>
        <fullName evidence="1">Uncharacterized protein</fullName>
    </submittedName>
</protein>
<dbReference type="EMBL" id="GBXM01077005">
    <property type="protein sequence ID" value="JAH31572.1"/>
    <property type="molecule type" value="Transcribed_RNA"/>
</dbReference>
<reference evidence="1" key="2">
    <citation type="journal article" date="2015" name="Fish Shellfish Immunol.">
        <title>Early steps in the European eel (Anguilla anguilla)-Vibrio vulnificus interaction in the gills: Role of the RtxA13 toxin.</title>
        <authorList>
            <person name="Callol A."/>
            <person name="Pajuelo D."/>
            <person name="Ebbesson L."/>
            <person name="Teles M."/>
            <person name="MacKenzie S."/>
            <person name="Amaro C."/>
        </authorList>
    </citation>
    <scope>NUCLEOTIDE SEQUENCE</scope>
</reference>
<sequence>MFGEEMYLSVSQLVTFCFLFAF</sequence>
<proteinExistence type="predicted"/>
<dbReference type="EMBL" id="GBXM01047172">
    <property type="protein sequence ID" value="JAH61405.1"/>
    <property type="molecule type" value="Transcribed_RNA"/>
</dbReference>
<evidence type="ECO:0000313" key="1">
    <source>
        <dbReference type="EMBL" id="JAH31572.1"/>
    </source>
</evidence>